<proteinExistence type="predicted"/>
<reference evidence="2 3" key="1">
    <citation type="journal article" date="2019" name="PLoS ONE">
        <title>Genomic analyses reveal an absence of contemporary introgressive admixture between fin whales and blue whales, despite known hybrids.</title>
        <authorList>
            <person name="Westbury M.V."/>
            <person name="Petersen B."/>
            <person name="Lorenzen E.D."/>
        </authorList>
    </citation>
    <scope>NUCLEOTIDE SEQUENCE [LARGE SCALE GENOMIC DNA]</scope>
    <source>
        <strain evidence="2">FinWhale-01</strain>
    </source>
</reference>
<dbReference type="Gene3D" id="3.40.50.720">
    <property type="entry name" value="NAD(P)-binding Rossmann-like Domain"/>
    <property type="match status" value="1"/>
</dbReference>
<dbReference type="SMART" id="SM00846">
    <property type="entry name" value="Gp_dh_N"/>
    <property type="match status" value="1"/>
</dbReference>
<dbReference type="Pfam" id="PF00044">
    <property type="entry name" value="Gp_dh_N"/>
    <property type="match status" value="1"/>
</dbReference>
<dbReference type="InterPro" id="IPR020828">
    <property type="entry name" value="GlycerAld_3-P_DH_NAD(P)-bd"/>
</dbReference>
<evidence type="ECO:0000259" key="1">
    <source>
        <dbReference type="SMART" id="SM00846"/>
    </source>
</evidence>
<keyword evidence="3" id="KW-1185">Reference proteome</keyword>
<evidence type="ECO:0000313" key="3">
    <source>
        <dbReference type="Proteomes" id="UP000437017"/>
    </source>
</evidence>
<dbReference type="OrthoDB" id="9620457at2759"/>
<dbReference type="AlphaFoldDB" id="A0A6A1QAY8"/>
<dbReference type="Proteomes" id="UP000437017">
    <property type="component" value="Unassembled WGS sequence"/>
</dbReference>
<organism evidence="2 3">
    <name type="scientific">Balaenoptera physalus</name>
    <name type="common">Fin whale</name>
    <name type="synonym">Balaena physalus</name>
    <dbReference type="NCBI Taxonomy" id="9770"/>
    <lineage>
        <taxon>Eukaryota</taxon>
        <taxon>Metazoa</taxon>
        <taxon>Chordata</taxon>
        <taxon>Craniata</taxon>
        <taxon>Vertebrata</taxon>
        <taxon>Euteleostomi</taxon>
        <taxon>Mammalia</taxon>
        <taxon>Eutheria</taxon>
        <taxon>Laurasiatheria</taxon>
        <taxon>Artiodactyla</taxon>
        <taxon>Whippomorpha</taxon>
        <taxon>Cetacea</taxon>
        <taxon>Mysticeti</taxon>
        <taxon>Balaenopteridae</taxon>
        <taxon>Balaenoptera</taxon>
    </lineage>
</organism>
<dbReference type="EMBL" id="SGJD01000495">
    <property type="protein sequence ID" value="KAB0404970.1"/>
    <property type="molecule type" value="Genomic_DNA"/>
</dbReference>
<dbReference type="SUPFAM" id="SSF51735">
    <property type="entry name" value="NAD(P)-binding Rossmann-fold domains"/>
    <property type="match status" value="1"/>
</dbReference>
<sequence length="72" mass="8426">MKVRVNRFVHFGCLVTRMLLTLAKWILHINDPFTDLSYMVYRLQYDSTHSKLCHSQAANGKLVINGRPVFIF</sequence>
<gene>
    <name evidence="2" type="ORF">E2I00_016869</name>
</gene>
<name>A0A6A1QAY8_BALPH</name>
<accession>A0A6A1QAY8</accession>
<comment type="caution">
    <text evidence="2">The sequence shown here is derived from an EMBL/GenBank/DDBJ whole genome shotgun (WGS) entry which is preliminary data.</text>
</comment>
<dbReference type="InterPro" id="IPR036291">
    <property type="entry name" value="NAD(P)-bd_dom_sf"/>
</dbReference>
<feature type="domain" description="Glyceraldehyde 3-phosphate dehydrogenase NAD(P) binding" evidence="1">
    <location>
        <begin position="1"/>
        <end position="71"/>
    </location>
</feature>
<dbReference type="GO" id="GO:0051287">
    <property type="term" value="F:NAD binding"/>
    <property type="evidence" value="ECO:0007669"/>
    <property type="project" value="InterPro"/>
</dbReference>
<evidence type="ECO:0000313" key="2">
    <source>
        <dbReference type="EMBL" id="KAB0404970.1"/>
    </source>
</evidence>
<protein>
    <recommendedName>
        <fullName evidence="1">Glyceraldehyde 3-phosphate dehydrogenase NAD(P) binding domain-containing protein</fullName>
    </recommendedName>
</protein>